<feature type="transmembrane region" description="Helical" evidence="1">
    <location>
        <begin position="12"/>
        <end position="30"/>
    </location>
</feature>
<dbReference type="InterPro" id="IPR036856">
    <property type="entry name" value="Ald_Oxase/Xan_DH_a/b_sf"/>
</dbReference>
<organism evidence="3 4">
    <name type="scientific">Aquibium carbonis</name>
    <dbReference type="NCBI Taxonomy" id="2495581"/>
    <lineage>
        <taxon>Bacteria</taxon>
        <taxon>Pseudomonadati</taxon>
        <taxon>Pseudomonadota</taxon>
        <taxon>Alphaproteobacteria</taxon>
        <taxon>Hyphomicrobiales</taxon>
        <taxon>Phyllobacteriaceae</taxon>
        <taxon>Aquibium</taxon>
    </lineage>
</organism>
<dbReference type="InterPro" id="IPR000674">
    <property type="entry name" value="Ald_Oxase/Xan_DH_a/b"/>
</dbReference>
<evidence type="ECO:0000256" key="1">
    <source>
        <dbReference type="SAM" id="Phobius"/>
    </source>
</evidence>
<dbReference type="PIRSF" id="PIRSF036389">
    <property type="entry name" value="IOR_B"/>
    <property type="match status" value="1"/>
</dbReference>
<reference evidence="3 4" key="1">
    <citation type="submission" date="2018-12" db="EMBL/GenBank/DDBJ databases">
        <title>Mesorhizobium carbonis sp. nov., isolated from coal mine water.</title>
        <authorList>
            <person name="Xin W."/>
            <person name="Xu Z."/>
            <person name="Xiang F."/>
            <person name="Zhang J."/>
            <person name="Xi L."/>
            <person name="Liu J."/>
        </authorList>
    </citation>
    <scope>NUCLEOTIDE SEQUENCE [LARGE SCALE GENOMIC DNA]</scope>
    <source>
        <strain evidence="3 4">B2.3</strain>
    </source>
</reference>
<keyword evidence="1" id="KW-0472">Membrane</keyword>
<dbReference type="InterPro" id="IPR046867">
    <property type="entry name" value="AldOxase/xan_DH_MoCoBD2"/>
</dbReference>
<comment type="caution">
    <text evidence="3">The sequence shown here is derived from an EMBL/GenBank/DDBJ whole genome shotgun (WGS) entry which is preliminary data.</text>
</comment>
<dbReference type="AlphaFoldDB" id="A0A3R9YI75"/>
<gene>
    <name evidence="3" type="ORF">EJC49_00965</name>
</gene>
<dbReference type="InterPro" id="IPR008274">
    <property type="entry name" value="AldOxase/xan_DH_MoCoBD1"/>
</dbReference>
<sequence>MASLGKITRRVFLIGAAAVTGGIAVGYYYYRRPYPNPLEGDLAEGEATFNPYVKIAEDNTITVIAPRAEMGQGISTTLAALVAEELDVPLEAVTVEHGPASYAYYNTEMLAEGGPFPFYDESIMAEIMRGAMGGVGKVLGLQGTGGSSSTRDGFDRMRQAGAAARQMLVSAAAKSLAVSERELTTGDGRITHGASGRSVSYGEVARSAADIAPPSRVVLKRPEDWKLLGKPQRRVDMLDKVTGAPIFGVDVVQPDMLFGTVRMSPRFWQKPTHADLSKAQAMPGVVKVVPIDTTYGSGFGVIAQNTWAAFKAAEAIEVEWGAADYPTDSAAMSARLTEALARPGGSSARDDGNVDTAFAGAPGERLVEATYEVPFLAHMCMEPMNATARLKDGVLDVWSPNQFPTMTRQLCADVAGVETENVRVHTTSLGGGFGRRGEMDYSMYAAALAREADGRPVKVTWTREEDTRHDTYRPAAAGRFRARLGADGLPQAVEMRIASPSVIAGILRRTFPSISPVGPDKSIVDGACNQPYTIPNYRVTGIEADLGVPVGFWRAVGNSFNGFFHECFMDEIAVAGGLDPIELRRRLMKDYPAALAVVEKVAEMSDWSAPSPEGTAKGFAFTLSFGSWVAEVVQVSQTEAGLRIDKVWIAADVGTALDPGIIEAQLVSGAIYGLSAAMSQEVTFADGKVEQSNFHDHDAMRIHQCPDFEVAILENYHKMGGAGEIGTPPAMPALANAIHALTGKRIRSLPLSKEVSFA</sequence>
<evidence type="ECO:0000313" key="4">
    <source>
        <dbReference type="Proteomes" id="UP000278398"/>
    </source>
</evidence>
<dbReference type="SMART" id="SM01008">
    <property type="entry name" value="Ald_Xan_dh_C"/>
    <property type="match status" value="1"/>
</dbReference>
<dbReference type="Gene3D" id="3.30.365.10">
    <property type="entry name" value="Aldehyde oxidase/xanthine dehydrogenase, molybdopterin binding domain"/>
    <property type="match status" value="4"/>
</dbReference>
<dbReference type="OrthoDB" id="9767994at2"/>
<dbReference type="EMBL" id="RWKW01000002">
    <property type="protein sequence ID" value="RST88304.1"/>
    <property type="molecule type" value="Genomic_DNA"/>
</dbReference>
<protein>
    <submittedName>
        <fullName evidence="3">Xanthine dehydrogenase family protein molybdopterin-binding subunit</fullName>
    </submittedName>
</protein>
<dbReference type="InterPro" id="IPR052516">
    <property type="entry name" value="N-heterocyclic_Hydroxylase"/>
</dbReference>
<accession>A0A3R9YI75</accession>
<dbReference type="PANTHER" id="PTHR47495:SF2">
    <property type="entry name" value="ALDEHYDE DEHYDROGENASE"/>
    <property type="match status" value="1"/>
</dbReference>
<dbReference type="Proteomes" id="UP000278398">
    <property type="component" value="Unassembled WGS sequence"/>
</dbReference>
<dbReference type="GO" id="GO:0016491">
    <property type="term" value="F:oxidoreductase activity"/>
    <property type="evidence" value="ECO:0007669"/>
    <property type="project" value="InterPro"/>
</dbReference>
<name>A0A3R9YI75_9HYPH</name>
<dbReference type="RefSeq" id="WP_126697578.1">
    <property type="nucleotide sequence ID" value="NZ_RWKW01000002.1"/>
</dbReference>
<dbReference type="Pfam" id="PF02738">
    <property type="entry name" value="MoCoBD_1"/>
    <property type="match status" value="1"/>
</dbReference>
<dbReference type="InterPro" id="IPR037165">
    <property type="entry name" value="AldOxase/xan_DH_Mopterin-bd_sf"/>
</dbReference>
<dbReference type="PANTHER" id="PTHR47495">
    <property type="entry name" value="ALDEHYDE DEHYDROGENASE"/>
    <property type="match status" value="1"/>
</dbReference>
<dbReference type="SUPFAM" id="SSF54665">
    <property type="entry name" value="CO dehydrogenase molybdoprotein N-domain-like"/>
    <property type="match status" value="1"/>
</dbReference>
<proteinExistence type="predicted"/>
<dbReference type="SUPFAM" id="SSF56003">
    <property type="entry name" value="Molybdenum cofactor-binding domain"/>
    <property type="match status" value="2"/>
</dbReference>
<keyword evidence="1" id="KW-1133">Transmembrane helix</keyword>
<evidence type="ECO:0000259" key="2">
    <source>
        <dbReference type="SMART" id="SM01008"/>
    </source>
</evidence>
<dbReference type="Pfam" id="PF20256">
    <property type="entry name" value="MoCoBD_2"/>
    <property type="match status" value="2"/>
</dbReference>
<dbReference type="InterPro" id="IPR012368">
    <property type="entry name" value="OxRdtase_Mopterin-bd_su_IorB"/>
</dbReference>
<dbReference type="Gene3D" id="3.90.1170.50">
    <property type="entry name" value="Aldehyde oxidase/xanthine dehydrogenase, a/b hammerhead"/>
    <property type="match status" value="1"/>
</dbReference>
<keyword evidence="1" id="KW-0812">Transmembrane</keyword>
<feature type="domain" description="Aldehyde oxidase/xanthine dehydrogenase a/b hammerhead" evidence="2">
    <location>
        <begin position="242"/>
        <end position="324"/>
    </location>
</feature>
<keyword evidence="4" id="KW-1185">Reference proteome</keyword>
<evidence type="ECO:0000313" key="3">
    <source>
        <dbReference type="EMBL" id="RST88304.1"/>
    </source>
</evidence>